<evidence type="ECO:0000256" key="8">
    <source>
        <dbReference type="ARBA" id="ARBA00022989"/>
    </source>
</evidence>
<feature type="transmembrane region" description="Helical" evidence="14">
    <location>
        <begin position="46"/>
        <end position="68"/>
    </location>
</feature>
<organism evidence="15 16">
    <name type="scientific">Candidatus Kerfeldbacteria bacterium CG08_land_8_20_14_0_20_43_14</name>
    <dbReference type="NCBI Taxonomy" id="2014246"/>
    <lineage>
        <taxon>Bacteria</taxon>
        <taxon>Candidatus Kerfeldiibacteriota</taxon>
    </lineage>
</organism>
<comment type="function">
    <text evidence="14">Catalyzes the dephosphorylation of undecaprenyl diphosphate (UPP). Confers resistance to bacitracin.</text>
</comment>
<evidence type="ECO:0000256" key="2">
    <source>
        <dbReference type="ARBA" id="ARBA00010621"/>
    </source>
</evidence>
<comment type="miscellaneous">
    <text evidence="14">Bacitracin is thought to be involved in the inhibition of peptidoglycan synthesis by sequestering undecaprenyl diphosphate, thereby reducing the pool of lipid carrier available.</text>
</comment>
<dbReference type="GO" id="GO:0005886">
    <property type="term" value="C:plasma membrane"/>
    <property type="evidence" value="ECO:0007669"/>
    <property type="project" value="UniProtKB-SubCell"/>
</dbReference>
<feature type="transmembrane region" description="Helical" evidence="14">
    <location>
        <begin position="116"/>
        <end position="135"/>
    </location>
</feature>
<dbReference type="Proteomes" id="UP000236845">
    <property type="component" value="Unassembled WGS sequence"/>
</dbReference>
<evidence type="ECO:0000313" key="15">
    <source>
        <dbReference type="EMBL" id="PIS40899.1"/>
    </source>
</evidence>
<dbReference type="AlphaFoldDB" id="A0A2H0YRJ4"/>
<evidence type="ECO:0000256" key="10">
    <source>
        <dbReference type="ARBA" id="ARBA00023251"/>
    </source>
</evidence>
<evidence type="ECO:0000256" key="5">
    <source>
        <dbReference type="ARBA" id="ARBA00022475"/>
    </source>
</evidence>
<keyword evidence="14" id="KW-0573">Peptidoglycan synthesis</keyword>
<accession>A0A2H0YRJ4</accession>
<evidence type="ECO:0000256" key="11">
    <source>
        <dbReference type="ARBA" id="ARBA00032707"/>
    </source>
</evidence>
<protein>
    <recommendedName>
        <fullName evidence="4 14">Undecaprenyl-diphosphatase</fullName>
        <ecNumber evidence="3 14">3.6.1.27</ecNumber>
    </recommendedName>
    <alternativeName>
        <fullName evidence="12 14">Bacitracin resistance protein</fullName>
    </alternativeName>
    <alternativeName>
        <fullName evidence="11 14">Undecaprenyl pyrophosphate phosphatase</fullName>
    </alternativeName>
</protein>
<dbReference type="NCBIfam" id="TIGR00753">
    <property type="entry name" value="undec_PP_bacA"/>
    <property type="match status" value="1"/>
</dbReference>
<evidence type="ECO:0000256" key="3">
    <source>
        <dbReference type="ARBA" id="ARBA00012374"/>
    </source>
</evidence>
<feature type="transmembrane region" description="Helical" evidence="14">
    <location>
        <begin position="147"/>
        <end position="167"/>
    </location>
</feature>
<name>A0A2H0YRJ4_9BACT</name>
<comment type="similarity">
    <text evidence="2 14">Belongs to the UppP family.</text>
</comment>
<comment type="caution">
    <text evidence="15">The sequence shown here is derived from an EMBL/GenBank/DDBJ whole genome shotgun (WGS) entry which is preliminary data.</text>
</comment>
<keyword evidence="6 14" id="KW-0812">Transmembrane</keyword>
<dbReference type="HAMAP" id="MF_01006">
    <property type="entry name" value="Undec_diphosphatase"/>
    <property type="match status" value="1"/>
</dbReference>
<feature type="transmembrane region" description="Helical" evidence="14">
    <location>
        <begin position="88"/>
        <end position="110"/>
    </location>
</feature>
<dbReference type="EC" id="3.6.1.27" evidence="3 14"/>
<dbReference type="GO" id="GO:0050380">
    <property type="term" value="F:undecaprenyl-diphosphatase activity"/>
    <property type="evidence" value="ECO:0007669"/>
    <property type="project" value="UniProtKB-UniRule"/>
</dbReference>
<evidence type="ECO:0000256" key="9">
    <source>
        <dbReference type="ARBA" id="ARBA00023136"/>
    </source>
</evidence>
<evidence type="ECO:0000256" key="1">
    <source>
        <dbReference type="ARBA" id="ARBA00004651"/>
    </source>
</evidence>
<gene>
    <name evidence="14 15" type="primary">uppP</name>
    <name evidence="15" type="ORF">COT26_00940</name>
</gene>
<dbReference type="Pfam" id="PF02673">
    <property type="entry name" value="BacA"/>
    <property type="match status" value="1"/>
</dbReference>
<evidence type="ECO:0000256" key="6">
    <source>
        <dbReference type="ARBA" id="ARBA00022692"/>
    </source>
</evidence>
<keyword evidence="14" id="KW-0961">Cell wall biogenesis/degradation</keyword>
<dbReference type="GO" id="GO:0046677">
    <property type="term" value="P:response to antibiotic"/>
    <property type="evidence" value="ECO:0007669"/>
    <property type="project" value="UniProtKB-UniRule"/>
</dbReference>
<keyword evidence="5 14" id="KW-1003">Cell membrane</keyword>
<evidence type="ECO:0000313" key="16">
    <source>
        <dbReference type="Proteomes" id="UP000236845"/>
    </source>
</evidence>
<feature type="transmembrane region" description="Helical" evidence="14">
    <location>
        <begin position="220"/>
        <end position="242"/>
    </location>
</feature>
<evidence type="ECO:0000256" key="7">
    <source>
        <dbReference type="ARBA" id="ARBA00022801"/>
    </source>
</evidence>
<evidence type="ECO:0000256" key="12">
    <source>
        <dbReference type="ARBA" id="ARBA00032932"/>
    </source>
</evidence>
<dbReference type="GO" id="GO:0008360">
    <property type="term" value="P:regulation of cell shape"/>
    <property type="evidence" value="ECO:0007669"/>
    <property type="project" value="UniProtKB-KW"/>
</dbReference>
<feature type="transmembrane region" description="Helical" evidence="14">
    <location>
        <begin position="254"/>
        <end position="271"/>
    </location>
</feature>
<keyword evidence="9 14" id="KW-0472">Membrane</keyword>
<dbReference type="EMBL" id="PEXW01000018">
    <property type="protein sequence ID" value="PIS40899.1"/>
    <property type="molecule type" value="Genomic_DNA"/>
</dbReference>
<keyword evidence="14" id="KW-0133">Cell shape</keyword>
<proteinExistence type="inferred from homology"/>
<keyword evidence="10 14" id="KW-0046">Antibiotic resistance</keyword>
<evidence type="ECO:0000256" key="4">
    <source>
        <dbReference type="ARBA" id="ARBA00021581"/>
    </source>
</evidence>
<feature type="transmembrane region" description="Helical" evidence="14">
    <location>
        <begin position="187"/>
        <end position="208"/>
    </location>
</feature>
<dbReference type="GO" id="GO:0009252">
    <property type="term" value="P:peptidoglycan biosynthetic process"/>
    <property type="evidence" value="ECO:0007669"/>
    <property type="project" value="UniProtKB-KW"/>
</dbReference>
<dbReference type="PANTHER" id="PTHR30622">
    <property type="entry name" value="UNDECAPRENYL-DIPHOSPHATASE"/>
    <property type="match status" value="1"/>
</dbReference>
<dbReference type="GO" id="GO:0071555">
    <property type="term" value="P:cell wall organization"/>
    <property type="evidence" value="ECO:0007669"/>
    <property type="project" value="UniProtKB-KW"/>
</dbReference>
<reference evidence="16" key="1">
    <citation type="submission" date="2017-09" db="EMBL/GenBank/DDBJ databases">
        <title>Depth-based differentiation of microbial function through sediment-hosted aquifers and enrichment of novel symbionts in the deep terrestrial subsurface.</title>
        <authorList>
            <person name="Probst A.J."/>
            <person name="Ladd B."/>
            <person name="Jarett J.K."/>
            <person name="Geller-Mcgrath D.E."/>
            <person name="Sieber C.M.K."/>
            <person name="Emerson J.B."/>
            <person name="Anantharaman K."/>
            <person name="Thomas B.C."/>
            <person name="Malmstrom R."/>
            <person name="Stieglmeier M."/>
            <person name="Klingl A."/>
            <person name="Woyke T."/>
            <person name="Ryan C.M."/>
            <person name="Banfield J.F."/>
        </authorList>
    </citation>
    <scope>NUCLEOTIDE SEQUENCE [LARGE SCALE GENOMIC DNA]</scope>
</reference>
<keyword evidence="8 14" id="KW-1133">Transmembrane helix</keyword>
<evidence type="ECO:0000256" key="13">
    <source>
        <dbReference type="ARBA" id="ARBA00047594"/>
    </source>
</evidence>
<dbReference type="PANTHER" id="PTHR30622:SF4">
    <property type="entry name" value="UNDECAPRENYL-DIPHOSPHATASE"/>
    <property type="match status" value="1"/>
</dbReference>
<sequence length="272" mass="30001">MDIIHAFILGVVQGLAEFLPVSSTGHLLAFHEILKFDIANSLSFDAALHLGTLLALLAFFWRDVITLLKGFFQSLRHWQVKTDEGQKLAWLVIVGAIPAGIVGIALDNFIENNTRSLILVAVALVFGSIIIWWAEAWSRHQWQNNQITFKTAWLVGLAQIIALIPGISRSGATIVGGMFKKLDRATAARYAFLISLPVVGGAGLLKLFDLVKSHPQGGELTQVFIGIITSAIVGYVVVKYFLKFVQKHSLSVFAWYRIIVALALLGFIIFFK</sequence>
<comment type="subcellular location">
    <subcellularLocation>
        <location evidence="1 14">Cell membrane</location>
        <topology evidence="1 14">Multi-pass membrane protein</topology>
    </subcellularLocation>
</comment>
<comment type="catalytic activity">
    <reaction evidence="13 14">
        <text>di-trans,octa-cis-undecaprenyl diphosphate + H2O = di-trans,octa-cis-undecaprenyl phosphate + phosphate + H(+)</text>
        <dbReference type="Rhea" id="RHEA:28094"/>
        <dbReference type="ChEBI" id="CHEBI:15377"/>
        <dbReference type="ChEBI" id="CHEBI:15378"/>
        <dbReference type="ChEBI" id="CHEBI:43474"/>
        <dbReference type="ChEBI" id="CHEBI:58405"/>
        <dbReference type="ChEBI" id="CHEBI:60392"/>
        <dbReference type="EC" id="3.6.1.27"/>
    </reaction>
</comment>
<dbReference type="InterPro" id="IPR003824">
    <property type="entry name" value="UppP"/>
</dbReference>
<evidence type="ECO:0000256" key="14">
    <source>
        <dbReference type="HAMAP-Rule" id="MF_01006"/>
    </source>
</evidence>
<keyword evidence="7 14" id="KW-0378">Hydrolase</keyword>